<accession>A0AAV7LQN7</accession>
<sequence length="207" mass="23662">MKDPNLEEAIQIAKRMEHAAKWLQEMDASPKQTEQGVVAEIRNKEELRGIMEWNKFNANFDGVKANKEKKRKTQEWRVIKCYRCDAPGHIASRSKNVVADYLSRVPVDEGEFVEDGVKDVVGTILGEMAITAQECEHAETIDPILQIVKERVVNGWRNSDERDCDLVRKEKETLVLPQLKVHYSVRTLAIKDVVTKVIMHGSQKGHD</sequence>
<organism evidence="1 2">
    <name type="scientific">Pleurodeles waltl</name>
    <name type="common">Iberian ribbed newt</name>
    <dbReference type="NCBI Taxonomy" id="8319"/>
    <lineage>
        <taxon>Eukaryota</taxon>
        <taxon>Metazoa</taxon>
        <taxon>Chordata</taxon>
        <taxon>Craniata</taxon>
        <taxon>Vertebrata</taxon>
        <taxon>Euteleostomi</taxon>
        <taxon>Amphibia</taxon>
        <taxon>Batrachia</taxon>
        <taxon>Caudata</taxon>
        <taxon>Salamandroidea</taxon>
        <taxon>Salamandridae</taxon>
        <taxon>Pleurodelinae</taxon>
        <taxon>Pleurodeles</taxon>
    </lineage>
</organism>
<reference evidence="1" key="1">
    <citation type="journal article" date="2022" name="bioRxiv">
        <title>Sequencing and chromosome-scale assembly of the giantPleurodeles waltlgenome.</title>
        <authorList>
            <person name="Brown T."/>
            <person name="Elewa A."/>
            <person name="Iarovenko S."/>
            <person name="Subramanian E."/>
            <person name="Araus A.J."/>
            <person name="Petzold A."/>
            <person name="Susuki M."/>
            <person name="Suzuki K.-i.T."/>
            <person name="Hayashi T."/>
            <person name="Toyoda A."/>
            <person name="Oliveira C."/>
            <person name="Osipova E."/>
            <person name="Leigh N.D."/>
            <person name="Simon A."/>
            <person name="Yun M.H."/>
        </authorList>
    </citation>
    <scope>NUCLEOTIDE SEQUENCE</scope>
    <source>
        <strain evidence="1">20211129_DDA</strain>
        <tissue evidence="1">Liver</tissue>
    </source>
</reference>
<protein>
    <submittedName>
        <fullName evidence="1">Uncharacterized protein</fullName>
    </submittedName>
</protein>
<evidence type="ECO:0000313" key="1">
    <source>
        <dbReference type="EMBL" id="KAJ1092894.1"/>
    </source>
</evidence>
<dbReference type="AlphaFoldDB" id="A0AAV7LQN7"/>
<proteinExistence type="predicted"/>
<comment type="caution">
    <text evidence="1">The sequence shown here is derived from an EMBL/GenBank/DDBJ whole genome shotgun (WGS) entry which is preliminary data.</text>
</comment>
<dbReference type="EMBL" id="JANPWB010000015">
    <property type="protein sequence ID" value="KAJ1092894.1"/>
    <property type="molecule type" value="Genomic_DNA"/>
</dbReference>
<dbReference type="Proteomes" id="UP001066276">
    <property type="component" value="Chromosome 11"/>
</dbReference>
<name>A0AAV7LQN7_PLEWA</name>
<keyword evidence="2" id="KW-1185">Reference proteome</keyword>
<gene>
    <name evidence="1" type="ORF">NDU88_006004</name>
</gene>
<evidence type="ECO:0000313" key="2">
    <source>
        <dbReference type="Proteomes" id="UP001066276"/>
    </source>
</evidence>